<dbReference type="InterPro" id="IPR003615">
    <property type="entry name" value="HNH_nuc"/>
</dbReference>
<dbReference type="Gene3D" id="1.10.30.50">
    <property type="match status" value="1"/>
</dbReference>
<dbReference type="InterPro" id="IPR000477">
    <property type="entry name" value="RT_dom"/>
</dbReference>
<proteinExistence type="predicted"/>
<dbReference type="CDD" id="cd01651">
    <property type="entry name" value="RT_G2_intron"/>
    <property type="match status" value="1"/>
</dbReference>
<evidence type="ECO:0000259" key="1">
    <source>
        <dbReference type="PROSITE" id="PS50878"/>
    </source>
</evidence>
<evidence type="ECO:0000313" key="3">
    <source>
        <dbReference type="Proteomes" id="UP000321735"/>
    </source>
</evidence>
<dbReference type="RefSeq" id="WP_208743107.1">
    <property type="nucleotide sequence ID" value="NZ_CP031778.1"/>
</dbReference>
<dbReference type="SUPFAM" id="SSF56672">
    <property type="entry name" value="DNA/RNA polymerases"/>
    <property type="match status" value="1"/>
</dbReference>
<dbReference type="PROSITE" id="PS50878">
    <property type="entry name" value="RT_POL"/>
    <property type="match status" value="1"/>
</dbReference>
<protein>
    <submittedName>
        <fullName evidence="2">Group II intron reverse transcriptase/maturase</fullName>
    </submittedName>
</protein>
<dbReference type="PANTHER" id="PTHR34047:SF8">
    <property type="entry name" value="PROTEIN YKFC"/>
    <property type="match status" value="1"/>
</dbReference>
<dbReference type="InterPro" id="IPR051083">
    <property type="entry name" value="GrpII_Intron_Splice-Mob/Def"/>
</dbReference>
<dbReference type="CDD" id="cd00085">
    <property type="entry name" value="HNHc"/>
    <property type="match status" value="1"/>
</dbReference>
<gene>
    <name evidence="2" type="ORF">D0437_32280</name>
</gene>
<dbReference type="Pfam" id="PF00078">
    <property type="entry name" value="RVT_1"/>
    <property type="match status" value="1"/>
</dbReference>
<organism evidence="2 3">
    <name type="scientific">Bacillus cereus</name>
    <dbReference type="NCBI Taxonomy" id="1396"/>
    <lineage>
        <taxon>Bacteria</taxon>
        <taxon>Bacillati</taxon>
        <taxon>Bacillota</taxon>
        <taxon>Bacilli</taxon>
        <taxon>Bacillales</taxon>
        <taxon>Bacillaceae</taxon>
        <taxon>Bacillus</taxon>
        <taxon>Bacillus cereus group</taxon>
    </lineage>
</organism>
<accession>A0A9X7M2P9</accession>
<dbReference type="GO" id="GO:0006397">
    <property type="term" value="P:mRNA processing"/>
    <property type="evidence" value="ECO:0007669"/>
    <property type="project" value="InterPro"/>
</dbReference>
<dbReference type="InterPro" id="IPR043502">
    <property type="entry name" value="DNA/RNA_pol_sf"/>
</dbReference>
<keyword evidence="2" id="KW-0695">RNA-directed DNA polymerase</keyword>
<feature type="domain" description="Reverse transcriptase" evidence="1">
    <location>
        <begin position="81"/>
        <end position="342"/>
    </location>
</feature>
<evidence type="ECO:0000313" key="2">
    <source>
        <dbReference type="EMBL" id="QDZ77356.1"/>
    </source>
</evidence>
<keyword evidence="2" id="KW-0808">Transferase</keyword>
<sequence>MNSKKKLRHKEYYGLQELFDGLYSKSLEGQKFYKLIHLITSEENIRLAYRNIKKNTGSKTRGTDGLTINYISKLSIEEVVGKIRSMFDYYFPSPVRRMWIEKDNGKMRPLGIPTMWDRLFQQCILQILEPICEAKFYKHSYGFRPNRSTKHAIARVMYLVSRAKFYHCVDIDIKGFFDNVDHGKLLKQMWTIGIKDKKLLSIMSAMLKAEIKGEGIPTKGTPQGGILSPLLSNIVLNELDWWIASQWELFPARSRRGITKGLPYDNINKFRALRKASNLKEIFIVRYADDFKILCKTATQAKLISAAVKKFLWKRLKLECSEDKSKVVNLKKKSSEFLGLELKAVWKRKRSVDKYLTTKKGGKKKANPKRIKTTNRERKKNGNSAEYKELWSISSVMSVKSIHKAKRKIKDAIKMLQKRPTRQTVANYNSVIHGIQNYYKMATLITKNLSEINFHCRKSLNCRLKQKWIDGNRTHMDKHQTERFKGYAWAIKEIQGKVLSPIYAQKHVSPMNFSQDINNYTIEGRNSIHKNLERINSVTLHHVMRSYIPSRSIEYNDNRISKFISQNGKCAITKMELGKHDWECHHIMPFRKTADDSYQNLLILCSDIHKLVRIKNIIKIRRIVETYSLTEQQIDKINALRKYEAVPLINLNVLYEKPNSPVA</sequence>
<dbReference type="EMBL" id="CP031778">
    <property type="protein sequence ID" value="QDZ77356.1"/>
    <property type="molecule type" value="Genomic_DNA"/>
</dbReference>
<dbReference type="Pfam" id="PF08388">
    <property type="entry name" value="GIIM"/>
    <property type="match status" value="1"/>
</dbReference>
<dbReference type="Pfam" id="PF13391">
    <property type="entry name" value="HNH_2"/>
    <property type="match status" value="1"/>
</dbReference>
<name>A0A9X7M2P9_BACCE</name>
<dbReference type="PANTHER" id="PTHR34047">
    <property type="entry name" value="NUCLEAR INTRON MATURASE 1, MITOCHONDRIAL-RELATED"/>
    <property type="match status" value="1"/>
</dbReference>
<dbReference type="InterPro" id="IPR013597">
    <property type="entry name" value="Mat_intron_G2"/>
</dbReference>
<reference evidence="2 3" key="1">
    <citation type="journal article" date="2019" name="Ecotoxicol. Environ. Saf.">
        <title>Microbial characterization of heavy metal resistant bacterial strains isolated from an electroplating wastewater treatment plant.</title>
        <authorList>
            <person name="Cai X."/>
            <person name="Zheng X."/>
            <person name="Zhang D."/>
            <person name="Iqbal W."/>
            <person name="Liu C."/>
            <person name="Yang B."/>
            <person name="Zhao X."/>
            <person name="Lu X."/>
            <person name="Mao Y."/>
        </authorList>
    </citation>
    <scope>NUCLEOTIDE SEQUENCE [LARGE SCALE GENOMIC DNA]</scope>
    <source>
        <strain evidence="2 3">Co1-1</strain>
    </source>
</reference>
<dbReference type="AlphaFoldDB" id="A0A9X7M2P9"/>
<dbReference type="GO" id="GO:0003964">
    <property type="term" value="F:RNA-directed DNA polymerase activity"/>
    <property type="evidence" value="ECO:0007669"/>
    <property type="project" value="UniProtKB-KW"/>
</dbReference>
<keyword evidence="2" id="KW-0548">Nucleotidyltransferase</keyword>
<dbReference type="Proteomes" id="UP000321735">
    <property type="component" value="Chromosome"/>
</dbReference>